<dbReference type="Pfam" id="PF00049">
    <property type="entry name" value="Insulin"/>
    <property type="match status" value="1"/>
</dbReference>
<feature type="domain" description="Insulin-like" evidence="4">
    <location>
        <begin position="37"/>
        <end position="67"/>
    </location>
</feature>
<keyword evidence="3" id="KW-0732">Signal</keyword>
<evidence type="ECO:0000313" key="6">
    <source>
        <dbReference type="Proteomes" id="UP001162156"/>
    </source>
</evidence>
<evidence type="ECO:0000256" key="2">
    <source>
        <dbReference type="ARBA" id="ARBA00022685"/>
    </source>
</evidence>
<dbReference type="InterPro" id="IPR036438">
    <property type="entry name" value="Insulin-like_sf"/>
</dbReference>
<dbReference type="AlphaFoldDB" id="A0AAV8WJC0"/>
<dbReference type="SUPFAM" id="SSF56994">
    <property type="entry name" value="Insulin-like"/>
    <property type="match status" value="1"/>
</dbReference>
<organism evidence="5 6">
    <name type="scientific">Rhamnusium bicolor</name>
    <dbReference type="NCBI Taxonomy" id="1586634"/>
    <lineage>
        <taxon>Eukaryota</taxon>
        <taxon>Metazoa</taxon>
        <taxon>Ecdysozoa</taxon>
        <taxon>Arthropoda</taxon>
        <taxon>Hexapoda</taxon>
        <taxon>Insecta</taxon>
        <taxon>Pterygota</taxon>
        <taxon>Neoptera</taxon>
        <taxon>Endopterygota</taxon>
        <taxon>Coleoptera</taxon>
        <taxon>Polyphaga</taxon>
        <taxon>Cucujiformia</taxon>
        <taxon>Chrysomeloidea</taxon>
        <taxon>Cerambycidae</taxon>
        <taxon>Lepturinae</taxon>
        <taxon>Rhagiini</taxon>
        <taxon>Rhamnusium</taxon>
    </lineage>
</organism>
<accession>A0AAV8WJC0</accession>
<dbReference type="GO" id="GO:0005576">
    <property type="term" value="C:extracellular region"/>
    <property type="evidence" value="ECO:0007669"/>
    <property type="project" value="InterPro"/>
</dbReference>
<gene>
    <name evidence="5" type="ORF">NQ314_021282</name>
</gene>
<sequence length="69" mass="7840">MHNSDILNYNEYEEGADNNLDASDLIFPFLQKDSAKSLIPRKVRKTPGIVNECCYNSCSKEHLQLYCAA</sequence>
<evidence type="ECO:0000313" key="5">
    <source>
        <dbReference type="EMBL" id="KAJ8926362.1"/>
    </source>
</evidence>
<evidence type="ECO:0000256" key="3">
    <source>
        <dbReference type="ARBA" id="ARBA00022729"/>
    </source>
</evidence>
<dbReference type="InterPro" id="IPR022353">
    <property type="entry name" value="Insulin_CS"/>
</dbReference>
<proteinExistence type="inferred from homology"/>
<dbReference type="Proteomes" id="UP001162156">
    <property type="component" value="Unassembled WGS sequence"/>
</dbReference>
<dbReference type="Gene3D" id="1.10.100.10">
    <property type="entry name" value="Insulin-like"/>
    <property type="match status" value="1"/>
</dbReference>
<dbReference type="InterPro" id="IPR016179">
    <property type="entry name" value="Insulin-like"/>
</dbReference>
<reference evidence="5" key="1">
    <citation type="journal article" date="2023" name="Insect Mol. Biol.">
        <title>Genome sequencing provides insights into the evolution of gene families encoding plant cell wall-degrading enzymes in longhorned beetles.</title>
        <authorList>
            <person name="Shin N.R."/>
            <person name="Okamura Y."/>
            <person name="Kirsch R."/>
            <person name="Pauchet Y."/>
        </authorList>
    </citation>
    <scope>NUCLEOTIDE SEQUENCE</scope>
    <source>
        <strain evidence="5">RBIC_L_NR</strain>
    </source>
</reference>
<protein>
    <recommendedName>
        <fullName evidence="4">Insulin-like domain-containing protein</fullName>
    </recommendedName>
</protein>
<dbReference type="GO" id="GO:0005179">
    <property type="term" value="F:hormone activity"/>
    <property type="evidence" value="ECO:0007669"/>
    <property type="project" value="InterPro"/>
</dbReference>
<keyword evidence="6" id="KW-1185">Reference proteome</keyword>
<dbReference type="EMBL" id="JANEYF010005903">
    <property type="protein sequence ID" value="KAJ8926362.1"/>
    <property type="molecule type" value="Genomic_DNA"/>
</dbReference>
<comment type="caution">
    <text evidence="5">The sequence shown here is derived from an EMBL/GenBank/DDBJ whole genome shotgun (WGS) entry which is preliminary data.</text>
</comment>
<evidence type="ECO:0000259" key="4">
    <source>
        <dbReference type="Pfam" id="PF00049"/>
    </source>
</evidence>
<evidence type="ECO:0000256" key="1">
    <source>
        <dbReference type="ARBA" id="ARBA00009034"/>
    </source>
</evidence>
<name>A0AAV8WJC0_9CUCU</name>
<keyword evidence="2" id="KW-0165">Cleavage on pair of basic residues</keyword>
<comment type="similarity">
    <text evidence="1">Belongs to the insulin family.</text>
</comment>
<dbReference type="PROSITE" id="PS00262">
    <property type="entry name" value="INSULIN"/>
    <property type="match status" value="1"/>
</dbReference>